<dbReference type="InterPro" id="IPR001278">
    <property type="entry name" value="Arg-tRNA-ligase"/>
</dbReference>
<proteinExistence type="inferred from homology"/>
<dbReference type="Pfam" id="PF03485">
    <property type="entry name" value="Arg_tRNA_synt_N"/>
    <property type="match status" value="1"/>
</dbReference>
<dbReference type="InterPro" id="IPR035684">
    <property type="entry name" value="ArgRS_core"/>
</dbReference>
<dbReference type="EMBL" id="NIXT01000062">
    <property type="protein sequence ID" value="OXE34430.1"/>
    <property type="molecule type" value="Genomic_DNA"/>
</dbReference>
<dbReference type="InterPro" id="IPR005148">
    <property type="entry name" value="Arg-tRNA-synth_N"/>
</dbReference>
<dbReference type="PANTHER" id="PTHR11956">
    <property type="entry name" value="ARGINYL-TRNA SYNTHETASE"/>
    <property type="match status" value="1"/>
</dbReference>
<sequence length="186" mass="19726">MNIQALINDKVSQALEAAGAPAGSPAAVRQSAKPQFGDYQANGVMGVAKKLGTNPREFAQKVLDVLDLDGIASKTEIAGPGFINIFLSEEFLAKQADAALADSRLGVAAEEAQTIVADYSAPNVAKEMHVGHLRSTIIGDAVVRTLEFLGHKVIRANHIGDWGTQFGMLIANLERVQQESGEVSME</sequence>
<evidence type="ECO:0000256" key="1">
    <source>
        <dbReference type="ARBA" id="ARBA00020262"/>
    </source>
</evidence>
<dbReference type="GO" id="GO:0006420">
    <property type="term" value="P:arginyl-tRNA aminoacylation"/>
    <property type="evidence" value="ECO:0007669"/>
    <property type="project" value="InterPro"/>
</dbReference>
<keyword evidence="6" id="KW-0648">Protein biosynthesis</keyword>
<dbReference type="Pfam" id="PF00750">
    <property type="entry name" value="tRNA-synt_1d"/>
    <property type="match status" value="1"/>
</dbReference>
<keyword evidence="3 6" id="KW-0547">Nucleotide-binding</keyword>
<evidence type="ECO:0000256" key="3">
    <source>
        <dbReference type="ARBA" id="ARBA00022741"/>
    </source>
</evidence>
<feature type="domain" description="Arginyl tRNA synthetase N-terminal" evidence="7">
    <location>
        <begin position="1"/>
        <end position="87"/>
    </location>
</feature>
<comment type="similarity">
    <text evidence="6">Belongs to the class-I aminoacyl-tRNA synthetase family.</text>
</comment>
<dbReference type="InterPro" id="IPR001412">
    <property type="entry name" value="aa-tRNA-synth_I_CS"/>
</dbReference>
<evidence type="ECO:0000256" key="4">
    <source>
        <dbReference type="ARBA" id="ARBA00022840"/>
    </source>
</evidence>
<dbReference type="InterPro" id="IPR036695">
    <property type="entry name" value="Arg-tRNA-synth_N_sf"/>
</dbReference>
<dbReference type="PRINTS" id="PR01038">
    <property type="entry name" value="TRNASYNTHARG"/>
</dbReference>
<evidence type="ECO:0000259" key="7">
    <source>
        <dbReference type="SMART" id="SM01016"/>
    </source>
</evidence>
<dbReference type="Gene3D" id="3.40.50.620">
    <property type="entry name" value="HUPs"/>
    <property type="match status" value="1"/>
</dbReference>
<dbReference type="InterPro" id="IPR014729">
    <property type="entry name" value="Rossmann-like_a/b/a_fold"/>
</dbReference>
<keyword evidence="2 6" id="KW-0436">Ligase</keyword>
<dbReference type="PROSITE" id="PS00178">
    <property type="entry name" value="AA_TRNA_LIGASE_I"/>
    <property type="match status" value="1"/>
</dbReference>
<organism evidence="8 9">
    <name type="scientific">Vibrio parahaemolyticus</name>
    <dbReference type="NCBI Taxonomy" id="670"/>
    <lineage>
        <taxon>Bacteria</taxon>
        <taxon>Pseudomonadati</taxon>
        <taxon>Pseudomonadota</taxon>
        <taxon>Gammaproteobacteria</taxon>
        <taxon>Vibrionales</taxon>
        <taxon>Vibrionaceae</taxon>
        <taxon>Vibrio</taxon>
    </lineage>
</organism>
<comment type="caution">
    <text evidence="8">The sequence shown here is derived from an EMBL/GenBank/DDBJ whole genome shotgun (WGS) entry which is preliminary data.</text>
</comment>
<dbReference type="FunFam" id="3.30.1360.70:FF:000001">
    <property type="entry name" value="Arginine--tRNA ligase"/>
    <property type="match status" value="1"/>
</dbReference>
<dbReference type="GO" id="GO:0004814">
    <property type="term" value="F:arginine-tRNA ligase activity"/>
    <property type="evidence" value="ECO:0007669"/>
    <property type="project" value="InterPro"/>
</dbReference>
<evidence type="ECO:0000256" key="5">
    <source>
        <dbReference type="ARBA" id="ARBA00023146"/>
    </source>
</evidence>
<protein>
    <recommendedName>
        <fullName evidence="1">Arginine--tRNA ligase</fullName>
    </recommendedName>
</protein>
<evidence type="ECO:0000313" key="9">
    <source>
        <dbReference type="Proteomes" id="UP000214596"/>
    </source>
</evidence>
<reference evidence="8 9" key="1">
    <citation type="journal article" date="2017" name="Appl. Environ. Microbiol.">
        <title>Parallel evolution of two clades of a major Atlantic endemic Vibrio parahaemolyticus pathogen lineage by independent acquisition of related pathogenicity islands.</title>
        <authorList>
            <person name="Xu F."/>
            <person name="Gonzalez-Escalona N."/>
            <person name="Drees K.P."/>
            <person name="Sebra R.P."/>
            <person name="Cooper V.S."/>
            <person name="Jones S.H."/>
            <person name="Whistler C.A."/>
        </authorList>
    </citation>
    <scope>NUCLEOTIDE SEQUENCE [LARGE SCALE GENOMIC DNA]</scope>
    <source>
        <strain evidence="8 9">MAVP-3</strain>
    </source>
</reference>
<accession>A0A227JHA8</accession>
<dbReference type="GO" id="GO:0005737">
    <property type="term" value="C:cytoplasm"/>
    <property type="evidence" value="ECO:0007669"/>
    <property type="project" value="InterPro"/>
</dbReference>
<dbReference type="Proteomes" id="UP000214596">
    <property type="component" value="Unassembled WGS sequence"/>
</dbReference>
<keyword evidence="4 6" id="KW-0067">ATP-binding</keyword>
<name>A0A227JHA8_VIBPH</name>
<dbReference type="SUPFAM" id="SSF52374">
    <property type="entry name" value="Nucleotidylyl transferase"/>
    <property type="match status" value="1"/>
</dbReference>
<dbReference type="SMART" id="SM01016">
    <property type="entry name" value="Arg_tRNA_synt_N"/>
    <property type="match status" value="1"/>
</dbReference>
<dbReference type="PANTHER" id="PTHR11956:SF5">
    <property type="entry name" value="ARGININE--TRNA LIGASE, CYTOPLASMIC"/>
    <property type="match status" value="1"/>
</dbReference>
<feature type="non-terminal residue" evidence="8">
    <location>
        <position position="186"/>
    </location>
</feature>
<dbReference type="GO" id="GO:0005524">
    <property type="term" value="F:ATP binding"/>
    <property type="evidence" value="ECO:0007669"/>
    <property type="project" value="UniProtKB-KW"/>
</dbReference>
<dbReference type="SUPFAM" id="SSF55190">
    <property type="entry name" value="Arginyl-tRNA synthetase (ArgRS), N-terminal 'additional' domain"/>
    <property type="match status" value="1"/>
</dbReference>
<evidence type="ECO:0000313" key="8">
    <source>
        <dbReference type="EMBL" id="OXE34430.1"/>
    </source>
</evidence>
<evidence type="ECO:0000256" key="2">
    <source>
        <dbReference type="ARBA" id="ARBA00022598"/>
    </source>
</evidence>
<evidence type="ECO:0000256" key="6">
    <source>
        <dbReference type="RuleBase" id="RU363038"/>
    </source>
</evidence>
<gene>
    <name evidence="8" type="primary">argS</name>
    <name evidence="8" type="ORF">CA163_02335</name>
</gene>
<dbReference type="Gene3D" id="3.30.1360.70">
    <property type="entry name" value="Arginyl tRNA synthetase N-terminal domain"/>
    <property type="match status" value="1"/>
</dbReference>
<keyword evidence="5 6" id="KW-0030">Aminoacyl-tRNA synthetase</keyword>
<dbReference type="STRING" id="670.ACZ92_11850"/>
<dbReference type="AlphaFoldDB" id="A0A227JHA8"/>